<protein>
    <submittedName>
        <fullName evidence="7">LysR family transcriptional regulator</fullName>
    </submittedName>
</protein>
<evidence type="ECO:0000256" key="4">
    <source>
        <dbReference type="ARBA" id="ARBA00023159"/>
    </source>
</evidence>
<evidence type="ECO:0000259" key="6">
    <source>
        <dbReference type="PROSITE" id="PS50931"/>
    </source>
</evidence>
<keyword evidence="3" id="KW-0238">DNA-binding</keyword>
<comment type="similarity">
    <text evidence="1">Belongs to the LysR transcriptional regulatory family.</text>
</comment>
<dbReference type="EMBL" id="QRCM01000001">
    <property type="protein sequence ID" value="TXG89378.1"/>
    <property type="molecule type" value="Genomic_DNA"/>
</dbReference>
<dbReference type="InterPro" id="IPR000847">
    <property type="entry name" value="LysR_HTH_N"/>
</dbReference>
<evidence type="ECO:0000256" key="2">
    <source>
        <dbReference type="ARBA" id="ARBA00023015"/>
    </source>
</evidence>
<accession>A0A6P2CEN9</accession>
<reference evidence="7 8" key="1">
    <citation type="submission" date="2018-07" db="EMBL/GenBank/DDBJ databases">
        <title>Genome sequence of Rhodococcus rhodnii ATCC 35071 from Rhodnius prolixus.</title>
        <authorList>
            <person name="Patel V."/>
            <person name="Vogel K.J."/>
        </authorList>
    </citation>
    <scope>NUCLEOTIDE SEQUENCE [LARGE SCALE GENOMIC DNA]</scope>
    <source>
        <strain evidence="7 8">ATCC 35071</strain>
    </source>
</reference>
<dbReference type="PANTHER" id="PTHR30346">
    <property type="entry name" value="TRANSCRIPTIONAL DUAL REGULATOR HCAR-RELATED"/>
    <property type="match status" value="1"/>
</dbReference>
<name>A0A6P2CEN9_9NOCA</name>
<dbReference type="InterPro" id="IPR036390">
    <property type="entry name" value="WH_DNA-bd_sf"/>
</dbReference>
<evidence type="ECO:0000313" key="7">
    <source>
        <dbReference type="EMBL" id="TXG89378.1"/>
    </source>
</evidence>
<dbReference type="GO" id="GO:0003677">
    <property type="term" value="F:DNA binding"/>
    <property type="evidence" value="ECO:0007669"/>
    <property type="project" value="UniProtKB-KW"/>
</dbReference>
<evidence type="ECO:0000256" key="3">
    <source>
        <dbReference type="ARBA" id="ARBA00023125"/>
    </source>
</evidence>
<keyword evidence="5" id="KW-0804">Transcription</keyword>
<sequence length="306" mass="32184">MNSDRLRILRELADRGTVSAAAHALQMTPSAVSQQLKVLAKEAGVALLEPDGRRVRLTDAGRALVVRADDVLAALGRADAEMRAYAGSPYGRVRVALFPSGAALLLPGLLVALAGSGVDVEARDEDLPASAVPDLLADYDVVLTHRDERAPASSSARVVAEPLMREPIDLILPPDHPLAVQDSVRIEQLADESWISVRGGFPVDDVLLSVAAATGVQPRVVHRINDFRVIEEMVAAGLGVALLARHAVTHPRVAARTLAGVRAARIYELTHRPGAERVPAVGAVLAAFRAVASAADVSSASPGREP</sequence>
<dbReference type="InterPro" id="IPR036388">
    <property type="entry name" value="WH-like_DNA-bd_sf"/>
</dbReference>
<comment type="caution">
    <text evidence="7">The sequence shown here is derived from an EMBL/GenBank/DDBJ whole genome shotgun (WGS) entry which is preliminary data.</text>
</comment>
<dbReference type="InterPro" id="IPR011991">
    <property type="entry name" value="ArsR-like_HTH"/>
</dbReference>
<dbReference type="Gene3D" id="3.40.190.10">
    <property type="entry name" value="Periplasmic binding protein-like II"/>
    <property type="match status" value="2"/>
</dbReference>
<keyword evidence="2" id="KW-0805">Transcription regulation</keyword>
<keyword evidence="4" id="KW-0010">Activator</keyword>
<gene>
    <name evidence="7" type="ORF">DW322_02895</name>
</gene>
<dbReference type="AlphaFoldDB" id="A0A6P2CEN9"/>
<dbReference type="Pfam" id="PF03466">
    <property type="entry name" value="LysR_substrate"/>
    <property type="match status" value="1"/>
</dbReference>
<organism evidence="7 8">
    <name type="scientific">Rhodococcus rhodnii</name>
    <dbReference type="NCBI Taxonomy" id="38312"/>
    <lineage>
        <taxon>Bacteria</taxon>
        <taxon>Bacillati</taxon>
        <taxon>Actinomycetota</taxon>
        <taxon>Actinomycetes</taxon>
        <taxon>Mycobacteriales</taxon>
        <taxon>Nocardiaceae</taxon>
        <taxon>Rhodococcus</taxon>
    </lineage>
</organism>
<dbReference type="Proteomes" id="UP000471120">
    <property type="component" value="Unassembled WGS sequence"/>
</dbReference>
<evidence type="ECO:0000256" key="1">
    <source>
        <dbReference type="ARBA" id="ARBA00009437"/>
    </source>
</evidence>
<dbReference type="CDD" id="cd00090">
    <property type="entry name" value="HTH_ARSR"/>
    <property type="match status" value="1"/>
</dbReference>
<dbReference type="RefSeq" id="WP_010839582.1">
    <property type="nucleotide sequence ID" value="NZ_QRCM01000001.1"/>
</dbReference>
<feature type="domain" description="HTH lysR-type" evidence="6">
    <location>
        <begin position="1"/>
        <end position="58"/>
    </location>
</feature>
<proteinExistence type="inferred from homology"/>
<dbReference type="SUPFAM" id="SSF46785">
    <property type="entry name" value="Winged helix' DNA-binding domain"/>
    <property type="match status" value="1"/>
</dbReference>
<dbReference type="PANTHER" id="PTHR30346:SF29">
    <property type="entry name" value="LYSR SUBSTRATE-BINDING"/>
    <property type="match status" value="1"/>
</dbReference>
<dbReference type="Gene3D" id="1.10.10.10">
    <property type="entry name" value="Winged helix-like DNA-binding domain superfamily/Winged helix DNA-binding domain"/>
    <property type="match status" value="1"/>
</dbReference>
<dbReference type="GO" id="GO:0003700">
    <property type="term" value="F:DNA-binding transcription factor activity"/>
    <property type="evidence" value="ECO:0007669"/>
    <property type="project" value="InterPro"/>
</dbReference>
<dbReference type="GO" id="GO:0032993">
    <property type="term" value="C:protein-DNA complex"/>
    <property type="evidence" value="ECO:0007669"/>
    <property type="project" value="TreeGrafter"/>
</dbReference>
<dbReference type="SUPFAM" id="SSF53850">
    <property type="entry name" value="Periplasmic binding protein-like II"/>
    <property type="match status" value="1"/>
</dbReference>
<evidence type="ECO:0000313" key="8">
    <source>
        <dbReference type="Proteomes" id="UP000471120"/>
    </source>
</evidence>
<evidence type="ECO:0000256" key="5">
    <source>
        <dbReference type="ARBA" id="ARBA00023163"/>
    </source>
</evidence>
<dbReference type="Pfam" id="PF00126">
    <property type="entry name" value="HTH_1"/>
    <property type="match status" value="1"/>
</dbReference>
<dbReference type="PROSITE" id="PS50931">
    <property type="entry name" value="HTH_LYSR"/>
    <property type="match status" value="1"/>
</dbReference>
<dbReference type="InterPro" id="IPR005119">
    <property type="entry name" value="LysR_subst-bd"/>
</dbReference>